<evidence type="ECO:0000256" key="7">
    <source>
        <dbReference type="ARBA" id="ARBA00023128"/>
    </source>
</evidence>
<keyword evidence="3 10" id="KW-0813">Transport</keyword>
<evidence type="ECO:0000256" key="10">
    <source>
        <dbReference type="RuleBase" id="RU000488"/>
    </source>
</evidence>
<dbReference type="SUPFAM" id="SSF103506">
    <property type="entry name" value="Mitochondrial carrier"/>
    <property type="match status" value="1"/>
</dbReference>
<feature type="repeat" description="Solcar" evidence="9">
    <location>
        <begin position="135"/>
        <end position="258"/>
    </location>
</feature>
<evidence type="ECO:0000256" key="4">
    <source>
        <dbReference type="ARBA" id="ARBA00022692"/>
    </source>
</evidence>
<evidence type="ECO:0008006" key="13">
    <source>
        <dbReference type="Google" id="ProtNLM"/>
    </source>
</evidence>
<dbReference type="InterPro" id="IPR023395">
    <property type="entry name" value="MCP_dom_sf"/>
</dbReference>
<dbReference type="PANTHER" id="PTHR45624:SF31">
    <property type="entry name" value="MITOCHONDRIAL ORNITHINE TRANSPORTER 1"/>
    <property type="match status" value="1"/>
</dbReference>
<proteinExistence type="inferred from homology"/>
<dbReference type="InterPro" id="IPR018108">
    <property type="entry name" value="MCP_transmembrane"/>
</dbReference>
<dbReference type="InterPro" id="IPR050567">
    <property type="entry name" value="Mitochondrial_Carrier"/>
</dbReference>
<evidence type="ECO:0000256" key="2">
    <source>
        <dbReference type="ARBA" id="ARBA00006375"/>
    </source>
</evidence>
<comment type="subcellular location">
    <subcellularLocation>
        <location evidence="1">Mitochondrion membrane</location>
        <topology evidence="1">Multi-pass membrane protein</topology>
    </subcellularLocation>
</comment>
<reference evidence="11 12" key="1">
    <citation type="submission" date="2021-02" db="EMBL/GenBank/DDBJ databases">
        <title>Variation within the Batrachochytrium salamandrivorans European outbreak.</title>
        <authorList>
            <person name="Kelly M."/>
            <person name="Pasmans F."/>
            <person name="Shea T.P."/>
            <person name="Munoz J.F."/>
            <person name="Carranza S."/>
            <person name="Cuomo C.A."/>
            <person name="Martel A."/>
        </authorList>
    </citation>
    <scope>NUCLEOTIDE SEQUENCE [LARGE SCALE GENOMIC DNA]</scope>
    <source>
        <strain evidence="11 12">AMFP18/2</strain>
    </source>
</reference>
<evidence type="ECO:0000313" key="12">
    <source>
        <dbReference type="Proteomes" id="UP001648503"/>
    </source>
</evidence>
<evidence type="ECO:0000256" key="8">
    <source>
        <dbReference type="ARBA" id="ARBA00023136"/>
    </source>
</evidence>
<dbReference type="EMBL" id="JAFCIX010000022">
    <property type="protein sequence ID" value="KAH6601024.1"/>
    <property type="molecule type" value="Genomic_DNA"/>
</dbReference>
<gene>
    <name evidence="11" type="ORF">BASA50_001919</name>
</gene>
<sequence>MSVLSNISSTGSLIAGPYPARIESPVQNKKRNVFVDLVFGSVAGFSGIVFDHPFDTVKVRLQSNPIVLKGGKPVLGGTLTCIRDMVTREGYTSFYRGISAALACSMAETSVLFIAYSFAQTQIRWITSMDASDPLSLTHLSLSGAFSGAVVSFLLTPIELIKCRQQVGSMLSKERLNCKRLDRPGRQDAFRFNSFRFQRIRTESSVSSHPLRGSFPVALHIIRHEGVLGLYRGLLGTLLREVPGGAAWFGVYELTINTFIRYYPELKSKDSLSPLSLAFAGALAGVAYNSALFPADVIKSRQQVNTGGRTGFFDIGHELYKAEGVRGLYRGFGITIFRAAPVSGAIFLTYELLSRNFNFNVGIDT</sequence>
<keyword evidence="6" id="KW-1133">Transmembrane helix</keyword>
<dbReference type="Proteomes" id="UP001648503">
    <property type="component" value="Unassembled WGS sequence"/>
</dbReference>
<evidence type="ECO:0000256" key="6">
    <source>
        <dbReference type="ARBA" id="ARBA00022989"/>
    </source>
</evidence>
<dbReference type="Gene3D" id="1.50.40.10">
    <property type="entry name" value="Mitochondrial carrier domain"/>
    <property type="match status" value="1"/>
</dbReference>
<evidence type="ECO:0000313" key="11">
    <source>
        <dbReference type="EMBL" id="KAH6601024.1"/>
    </source>
</evidence>
<comment type="caution">
    <text evidence="11">The sequence shown here is derived from an EMBL/GenBank/DDBJ whole genome shotgun (WGS) entry which is preliminary data.</text>
</comment>
<keyword evidence="4 9" id="KW-0812">Transmembrane</keyword>
<name>A0ABQ8FQS2_9FUNG</name>
<accession>A0ABQ8FQS2</accession>
<evidence type="ECO:0000256" key="9">
    <source>
        <dbReference type="PROSITE-ProRule" id="PRU00282"/>
    </source>
</evidence>
<comment type="similarity">
    <text evidence="2 10">Belongs to the mitochondrial carrier (TC 2.A.29) family.</text>
</comment>
<dbReference type="PROSITE" id="PS50920">
    <property type="entry name" value="SOLCAR"/>
    <property type="match status" value="3"/>
</dbReference>
<feature type="repeat" description="Solcar" evidence="9">
    <location>
        <begin position="272"/>
        <end position="356"/>
    </location>
</feature>
<keyword evidence="8 9" id="KW-0472">Membrane</keyword>
<protein>
    <recommendedName>
        <fullName evidence="13">Mitochondrial thiamine pyrophosphate carrier 1</fullName>
    </recommendedName>
</protein>
<keyword evidence="7" id="KW-0496">Mitochondrion</keyword>
<dbReference type="Pfam" id="PF00153">
    <property type="entry name" value="Mito_carr"/>
    <property type="match status" value="4"/>
</dbReference>
<dbReference type="PANTHER" id="PTHR45624">
    <property type="entry name" value="MITOCHONDRIAL BASIC AMINO ACIDS TRANSPORTER-RELATED"/>
    <property type="match status" value="1"/>
</dbReference>
<keyword evidence="12" id="KW-1185">Reference proteome</keyword>
<evidence type="ECO:0000256" key="3">
    <source>
        <dbReference type="ARBA" id="ARBA00022448"/>
    </source>
</evidence>
<evidence type="ECO:0000256" key="1">
    <source>
        <dbReference type="ARBA" id="ARBA00004225"/>
    </source>
</evidence>
<keyword evidence="5" id="KW-0677">Repeat</keyword>
<evidence type="ECO:0000256" key="5">
    <source>
        <dbReference type="ARBA" id="ARBA00022737"/>
    </source>
</evidence>
<organism evidence="11 12">
    <name type="scientific">Batrachochytrium salamandrivorans</name>
    <dbReference type="NCBI Taxonomy" id="1357716"/>
    <lineage>
        <taxon>Eukaryota</taxon>
        <taxon>Fungi</taxon>
        <taxon>Fungi incertae sedis</taxon>
        <taxon>Chytridiomycota</taxon>
        <taxon>Chytridiomycota incertae sedis</taxon>
        <taxon>Chytridiomycetes</taxon>
        <taxon>Rhizophydiales</taxon>
        <taxon>Rhizophydiales incertae sedis</taxon>
        <taxon>Batrachochytrium</taxon>
    </lineage>
</organism>
<feature type="repeat" description="Solcar" evidence="9">
    <location>
        <begin position="31"/>
        <end position="122"/>
    </location>
</feature>